<evidence type="ECO:0000256" key="4">
    <source>
        <dbReference type="ARBA" id="ARBA00022598"/>
    </source>
</evidence>
<dbReference type="InterPro" id="IPR036690">
    <property type="entry name" value="Fdx_antiC-bd_sf"/>
</dbReference>
<evidence type="ECO:0000256" key="7">
    <source>
        <dbReference type="ARBA" id="ARBA00022917"/>
    </source>
</evidence>
<dbReference type="Gene3D" id="3.30.70.380">
    <property type="entry name" value="Ferrodoxin-fold anticodon-binding domain"/>
    <property type="match status" value="1"/>
</dbReference>
<dbReference type="InterPro" id="IPR006195">
    <property type="entry name" value="aa-tRNA-synth_II"/>
</dbReference>
<evidence type="ECO:0000256" key="6">
    <source>
        <dbReference type="ARBA" id="ARBA00022840"/>
    </source>
</evidence>
<dbReference type="Proteomes" id="UP001359485">
    <property type="component" value="Unassembled WGS sequence"/>
</dbReference>
<keyword evidence="4" id="KW-0436">Ligase</keyword>
<dbReference type="PANTHER" id="PTHR11538:SF41">
    <property type="entry name" value="PHENYLALANINE--TRNA LIGASE, MITOCHONDRIAL"/>
    <property type="match status" value="1"/>
</dbReference>
<keyword evidence="6" id="KW-0067">ATP-binding</keyword>
<dbReference type="CDD" id="cd00496">
    <property type="entry name" value="PheRS_alpha_core"/>
    <property type="match status" value="1"/>
</dbReference>
<keyword evidence="16" id="KW-1185">Reference proteome</keyword>
<feature type="domain" description="Aminoacyl-transfer RNA synthetases class-II family profile" evidence="13">
    <location>
        <begin position="144"/>
        <end position="318"/>
    </location>
</feature>
<dbReference type="InterPro" id="IPR002319">
    <property type="entry name" value="Phenylalanyl-tRNA_Synthase"/>
</dbReference>
<evidence type="ECO:0000256" key="9">
    <source>
        <dbReference type="ARBA" id="ARBA00023128"/>
    </source>
</evidence>
<dbReference type="EC" id="6.1.1.20" evidence="3"/>
<proteinExistence type="inferred from homology"/>
<evidence type="ECO:0000259" key="13">
    <source>
        <dbReference type="PROSITE" id="PS50862"/>
    </source>
</evidence>
<evidence type="ECO:0000256" key="3">
    <source>
        <dbReference type="ARBA" id="ARBA00012814"/>
    </source>
</evidence>
<dbReference type="PROSITE" id="PS50862">
    <property type="entry name" value="AA_TRNA_LIGASE_II"/>
    <property type="match status" value="1"/>
</dbReference>
<dbReference type="SMART" id="SM00896">
    <property type="entry name" value="FDX-ACB"/>
    <property type="match status" value="1"/>
</dbReference>
<accession>A0ABR1AM80</accession>
<comment type="similarity">
    <text evidence="2">Belongs to the class-II aminoacyl-tRNA synthetase family.</text>
</comment>
<dbReference type="PANTHER" id="PTHR11538">
    <property type="entry name" value="PHENYLALANYL-TRNA SYNTHETASE"/>
    <property type="match status" value="1"/>
</dbReference>
<comment type="caution">
    <text evidence="15">The sequence shown here is derived from an EMBL/GenBank/DDBJ whole genome shotgun (WGS) entry which is preliminary data.</text>
</comment>
<evidence type="ECO:0000256" key="2">
    <source>
        <dbReference type="ARBA" id="ARBA00008226"/>
    </source>
</evidence>
<sequence length="411" mass="48100">MIIRRFISTTAHRASVPQSITMQDIELNKDSYTNVTPKILSYLDKKLHLQQNHPICMMKDRILHFMHNKFVNTRGNAIFSMHDNLNPIVTVKQNFDSLLVPHDHPSRTKTDCYYINESLMLRAHMTAHQAELIQMGLDNFLMVGDVYRRDKINSTHYPVFHQMDAVRLQLPLEGLIVKEKKPTERTSEKQEIYTLDATKVVEKELKGTLEGLMLEIFGEKVEFKWVDAYFPFTHPSWELEILVNGEWMEMLGCGVMEHEILDNAGCGDRIGWAFGLGLERLAMTYYSIPDIRFFWSNDSGFHSQFKNKTFMDRFAFRPFSIFPQCPLDLSFWVKGQFCPNDFHDLAREVIGDIVEQIDMIDHFINTKTGKESYCFRIVYRSMFKTLTKKEAVLQHSKLAKKLTEKYDVIIR</sequence>
<dbReference type="SUPFAM" id="SSF54991">
    <property type="entry name" value="Anticodon-binding domain of PheRS"/>
    <property type="match status" value="1"/>
</dbReference>
<gene>
    <name evidence="15" type="ORF">RUM44_002204</name>
</gene>
<dbReference type="InterPro" id="IPR005121">
    <property type="entry name" value="Fdx_antiC-bd"/>
</dbReference>
<name>A0ABR1AM80_POLSC</name>
<evidence type="ECO:0000256" key="5">
    <source>
        <dbReference type="ARBA" id="ARBA00022741"/>
    </source>
</evidence>
<comment type="catalytic activity">
    <reaction evidence="12">
        <text>tRNA(Phe) + L-phenylalanine + ATP = L-phenylalanyl-tRNA(Phe) + AMP + diphosphate + H(+)</text>
        <dbReference type="Rhea" id="RHEA:19413"/>
        <dbReference type="Rhea" id="RHEA-COMP:9668"/>
        <dbReference type="Rhea" id="RHEA-COMP:9699"/>
        <dbReference type="ChEBI" id="CHEBI:15378"/>
        <dbReference type="ChEBI" id="CHEBI:30616"/>
        <dbReference type="ChEBI" id="CHEBI:33019"/>
        <dbReference type="ChEBI" id="CHEBI:58095"/>
        <dbReference type="ChEBI" id="CHEBI:78442"/>
        <dbReference type="ChEBI" id="CHEBI:78531"/>
        <dbReference type="ChEBI" id="CHEBI:456215"/>
        <dbReference type="EC" id="6.1.1.20"/>
    </reaction>
</comment>
<keyword evidence="7" id="KW-0648">Protein biosynthesis</keyword>
<dbReference type="SUPFAM" id="SSF55681">
    <property type="entry name" value="Class II aaRS and biotin synthetases"/>
    <property type="match status" value="1"/>
</dbReference>
<keyword evidence="8" id="KW-0809">Transit peptide</keyword>
<keyword evidence="5" id="KW-0547">Nucleotide-binding</keyword>
<evidence type="ECO:0000256" key="8">
    <source>
        <dbReference type="ARBA" id="ARBA00022946"/>
    </source>
</evidence>
<organism evidence="15 16">
    <name type="scientific">Polyplax serrata</name>
    <name type="common">Common mouse louse</name>
    <dbReference type="NCBI Taxonomy" id="468196"/>
    <lineage>
        <taxon>Eukaryota</taxon>
        <taxon>Metazoa</taxon>
        <taxon>Ecdysozoa</taxon>
        <taxon>Arthropoda</taxon>
        <taxon>Hexapoda</taxon>
        <taxon>Insecta</taxon>
        <taxon>Pterygota</taxon>
        <taxon>Neoptera</taxon>
        <taxon>Paraneoptera</taxon>
        <taxon>Psocodea</taxon>
        <taxon>Troctomorpha</taxon>
        <taxon>Phthiraptera</taxon>
        <taxon>Anoplura</taxon>
        <taxon>Polyplacidae</taxon>
        <taxon>Polyplax</taxon>
    </lineage>
</organism>
<evidence type="ECO:0000256" key="1">
    <source>
        <dbReference type="ARBA" id="ARBA00004305"/>
    </source>
</evidence>
<dbReference type="Gene3D" id="3.30.930.10">
    <property type="entry name" value="Bira Bifunctional Protein, Domain 2"/>
    <property type="match status" value="1"/>
</dbReference>
<evidence type="ECO:0000256" key="12">
    <source>
        <dbReference type="ARBA" id="ARBA00049255"/>
    </source>
</evidence>
<protein>
    <recommendedName>
        <fullName evidence="3">phenylalanine--tRNA ligase</fullName>
        <ecNumber evidence="3">6.1.1.20</ecNumber>
    </recommendedName>
    <alternativeName>
        <fullName evidence="11">Phenylalanyl-tRNA synthetase</fullName>
    </alternativeName>
</protein>
<evidence type="ECO:0000256" key="11">
    <source>
        <dbReference type="ARBA" id="ARBA00031194"/>
    </source>
</evidence>
<comment type="subcellular location">
    <subcellularLocation>
        <location evidence="1">Mitochondrion matrix</location>
    </subcellularLocation>
</comment>
<evidence type="ECO:0000259" key="14">
    <source>
        <dbReference type="PROSITE" id="PS51447"/>
    </source>
</evidence>
<keyword evidence="10" id="KW-0030">Aminoacyl-tRNA synthetase</keyword>
<dbReference type="PROSITE" id="PS51447">
    <property type="entry name" value="FDX_ACB"/>
    <property type="match status" value="1"/>
</dbReference>
<dbReference type="Pfam" id="PF01409">
    <property type="entry name" value="tRNA-synt_2d"/>
    <property type="match status" value="2"/>
</dbReference>
<evidence type="ECO:0000313" key="16">
    <source>
        <dbReference type="Proteomes" id="UP001359485"/>
    </source>
</evidence>
<dbReference type="EMBL" id="JAWJWF010000047">
    <property type="protein sequence ID" value="KAK6622393.1"/>
    <property type="molecule type" value="Genomic_DNA"/>
</dbReference>
<evidence type="ECO:0000313" key="15">
    <source>
        <dbReference type="EMBL" id="KAK6622393.1"/>
    </source>
</evidence>
<feature type="domain" description="FDX-ACB" evidence="14">
    <location>
        <begin position="320"/>
        <end position="411"/>
    </location>
</feature>
<evidence type="ECO:0000256" key="10">
    <source>
        <dbReference type="ARBA" id="ARBA00023146"/>
    </source>
</evidence>
<dbReference type="Pfam" id="PF03147">
    <property type="entry name" value="FDX-ACB"/>
    <property type="match status" value="1"/>
</dbReference>
<reference evidence="15 16" key="1">
    <citation type="submission" date="2023-09" db="EMBL/GenBank/DDBJ databases">
        <title>Genomes of two closely related lineages of the louse Polyplax serrata with different host specificities.</title>
        <authorList>
            <person name="Martinu J."/>
            <person name="Tarabai H."/>
            <person name="Stefka J."/>
            <person name="Hypsa V."/>
        </authorList>
    </citation>
    <scope>NUCLEOTIDE SEQUENCE [LARGE SCALE GENOMIC DNA]</scope>
    <source>
        <strain evidence="15">98ZLc_SE</strain>
    </source>
</reference>
<dbReference type="InterPro" id="IPR045864">
    <property type="entry name" value="aa-tRNA-synth_II/BPL/LPL"/>
</dbReference>
<keyword evidence="9" id="KW-0496">Mitochondrion</keyword>